<reference evidence="2 3" key="1">
    <citation type="submission" date="2016-10" db="EMBL/GenBank/DDBJ databases">
        <authorList>
            <person name="Varghese N."/>
            <person name="Submissions S."/>
        </authorList>
    </citation>
    <scope>NUCLEOTIDE SEQUENCE [LARGE SCALE GENOMIC DNA]</scope>
    <source>
        <strain evidence="2 3">DSM 11449</strain>
    </source>
</reference>
<proteinExistence type="predicted"/>
<dbReference type="AlphaFoldDB" id="A0A1H2X6R0"/>
<dbReference type="Proteomes" id="UP000182771">
    <property type="component" value="Unassembled WGS sequence"/>
</dbReference>
<organism evidence="2 3">
    <name type="scientific">Capnocytophaga granulosa</name>
    <dbReference type="NCBI Taxonomy" id="45242"/>
    <lineage>
        <taxon>Bacteria</taxon>
        <taxon>Pseudomonadati</taxon>
        <taxon>Bacteroidota</taxon>
        <taxon>Flavobacteriia</taxon>
        <taxon>Flavobacteriales</taxon>
        <taxon>Flavobacteriaceae</taxon>
        <taxon>Capnocytophaga</taxon>
    </lineage>
</organism>
<gene>
    <name evidence="2" type="ORF">SAMN05444420_1056</name>
</gene>
<protein>
    <recommendedName>
        <fullName evidence="1">Type 9 secretion system plug protein N-terminal domain-containing protein</fullName>
    </recommendedName>
</protein>
<dbReference type="RefSeq" id="WP_016420858.1">
    <property type="nucleotide sequence ID" value="NZ_FNND01000005.1"/>
</dbReference>
<dbReference type="InterPro" id="IPR031345">
    <property type="entry name" value="T9SS_Plug_N"/>
</dbReference>
<evidence type="ECO:0000259" key="1">
    <source>
        <dbReference type="Pfam" id="PF17116"/>
    </source>
</evidence>
<evidence type="ECO:0000313" key="3">
    <source>
        <dbReference type="Proteomes" id="UP000182771"/>
    </source>
</evidence>
<feature type="domain" description="Type 9 secretion system plug protein N-terminal" evidence="1">
    <location>
        <begin position="24"/>
        <end position="145"/>
    </location>
</feature>
<dbReference type="Pfam" id="PF17116">
    <property type="entry name" value="T9SS_plug_1st"/>
    <property type="match status" value="1"/>
</dbReference>
<sequence length="409" mass="47558">MKKFLLFLLPLLSLAQEKTAPDYIKTIIFRAGDDPYSQLPIVTLGGSFSLSFDDLRGGETDYYYTLMHCNYDWQPSGLLKSEYLRGMDDVRLTQYRYSYGTLQPYTHYNLTLPNDDTDFLLTGNYLLTITDSEQRPIFTRRFLLYSPTATVQLSVKQSREVKYAETRQSVQMKISSKSLQFVSPNTAVKVTILQNYRWDNAIMNVPPQYILGNDLVYKYDRETSFWGGNEYFYFENRDLRSPTSGVYTTRREGDKYFCQLFTQSPRAHLPYTYNPDIDGNFRIVSDHGRDNSIEGEYALIQFSLSAKDLDPSDELYVYGAFSDNALTKDYQLHFDEEQKVYVGNVYLKQGFYNYKFALKHNGQADYNAIGGNFYQTENTYTVLVYYRDTADRYDRVVGMGSLQSTQVTR</sequence>
<dbReference type="GeneID" id="85016774"/>
<dbReference type="OrthoDB" id="1522602at2"/>
<keyword evidence="3" id="KW-1185">Reference proteome</keyword>
<evidence type="ECO:0000313" key="2">
    <source>
        <dbReference type="EMBL" id="SDW88491.1"/>
    </source>
</evidence>
<accession>A0A1H2X6R0</accession>
<dbReference type="EMBL" id="FNND01000005">
    <property type="protein sequence ID" value="SDW88491.1"/>
    <property type="molecule type" value="Genomic_DNA"/>
</dbReference>
<comment type="caution">
    <text evidence="2">The sequence shown here is derived from an EMBL/GenBank/DDBJ whole genome shotgun (WGS) entry which is preliminary data.</text>
</comment>
<name>A0A1H2X6R0_9FLAO</name>